<accession>A0A6J7CR26</accession>
<dbReference type="AlphaFoldDB" id="A0A6J7CR26"/>
<gene>
    <name evidence="1" type="ORF">UFOPK3364_00251</name>
</gene>
<dbReference type="Gene3D" id="3.40.190.10">
    <property type="entry name" value="Periplasmic binding protein-like II"/>
    <property type="match status" value="2"/>
</dbReference>
<reference evidence="1" key="1">
    <citation type="submission" date="2020-05" db="EMBL/GenBank/DDBJ databases">
        <authorList>
            <person name="Chiriac C."/>
            <person name="Salcher M."/>
            <person name="Ghai R."/>
            <person name="Kavagutti S V."/>
        </authorList>
    </citation>
    <scope>NUCLEOTIDE SEQUENCE</scope>
</reference>
<protein>
    <submittedName>
        <fullName evidence="1">Unannotated protein</fullName>
    </submittedName>
</protein>
<dbReference type="EMBL" id="CAFBLO010000013">
    <property type="protein sequence ID" value="CAB4861072.1"/>
    <property type="molecule type" value="Genomic_DNA"/>
</dbReference>
<proteinExistence type="predicted"/>
<sequence>MTERQHSKRSRFLAMLLLADLGLGVFFGGLAVTAANAAEGDDTVEVVPTAEPTLEPTLEPTPEPTPELTAEPVAPQLSFAPIVDDDGSMTIGWLDSERDDTKLNYSLFQNLQVTVSQVQDLTFQAVTVSWEGGVETSAQQFASNYLQIMQCWDDGSGSADPAKCQFGAATGANVSTLGANAAGRSLGGDGEDPRQDYTGKFEIPPPFGEYAYRYSVPFETAPNTTFPDGQSTQDVKEFFDATSTNEIPGARTTAEGNGTVNFEIQTAVEAPHLGCGAKIAGGGIRDCWLVVVPRGEWTADDQSFQDGVSGRLMGSPLSQSNWDDRIEFPLTFRSVESNCKIGATETRTTGNEMVVTAFASWQSAMCANKAVFGFSMIGDSESRRNIVSETAGTARLAFMDNPLSTTESTGSTIVYAPAVKSALTIAYNINYSIKGSYPLDYKDGQPVTELVLNPRLVAKLLTQSYQEDVAGGESLSYLSTNPISLRHDPEFLELNPEFEQFVDFAGPTGLMVPIGNEDVFAQLWKWIKADADAKAFLDGDPDEWGMVVNQYYGDLDINNDATINSFPKADMSTFQQYDYVPEPGFGTFELRPYVADLHDGGVRAFRGDSGTKTFWDRDRFPPAFVSNGAQLIGRRFMLTVTDLVTAKRLGLSTAKLLNPNGQEVEATTESINAAISEFTSSGVAGVKVSTATLKKDESYPLSTLTYAAVDVCRATLPELVLYQSLLTFMSGKGQTIGNNTGEIPTGYVPLDKTQITQVKKAIGVIAKEVSTPVCVQHVVPTAEVPTTEPAETADVGTAVTDAAAAPMVTFPGDPNSALRYSMLSALCFGIPMIAGGRTLIRKAKTI</sequence>
<evidence type="ECO:0000313" key="1">
    <source>
        <dbReference type="EMBL" id="CAB4861072.1"/>
    </source>
</evidence>
<organism evidence="1">
    <name type="scientific">freshwater metagenome</name>
    <dbReference type="NCBI Taxonomy" id="449393"/>
    <lineage>
        <taxon>unclassified sequences</taxon>
        <taxon>metagenomes</taxon>
        <taxon>ecological metagenomes</taxon>
    </lineage>
</organism>
<dbReference type="SUPFAM" id="SSF53850">
    <property type="entry name" value="Periplasmic binding protein-like II"/>
    <property type="match status" value="1"/>
</dbReference>
<name>A0A6J7CR26_9ZZZZ</name>